<keyword evidence="1" id="KW-0378">Hydrolase</keyword>
<proteinExistence type="predicted"/>
<dbReference type="PANTHER" id="PTHR19288">
    <property type="entry name" value="4-NITROPHENYLPHOSPHATASE-RELATED"/>
    <property type="match status" value="1"/>
</dbReference>
<dbReference type="RefSeq" id="WP_212393067.1">
    <property type="nucleotide sequence ID" value="NZ_JAFCJH010000011.1"/>
</dbReference>
<dbReference type="Proteomes" id="UP001315278">
    <property type="component" value="Unassembled WGS sequence"/>
</dbReference>
<organism evidence="1 2">
    <name type="scientific">Bradyrhizobium jicamae</name>
    <dbReference type="NCBI Taxonomy" id="280332"/>
    <lineage>
        <taxon>Bacteria</taxon>
        <taxon>Pseudomonadati</taxon>
        <taxon>Pseudomonadota</taxon>
        <taxon>Alphaproteobacteria</taxon>
        <taxon>Hyphomicrobiales</taxon>
        <taxon>Nitrobacteraceae</taxon>
        <taxon>Bradyrhizobium</taxon>
    </lineage>
</organism>
<dbReference type="PANTHER" id="PTHR19288:SF90">
    <property type="entry name" value="OS08G0542600 PROTEIN"/>
    <property type="match status" value="1"/>
</dbReference>
<accession>A0ABS5FHZ2</accession>
<evidence type="ECO:0000313" key="1">
    <source>
        <dbReference type="EMBL" id="MBR0796399.1"/>
    </source>
</evidence>
<dbReference type="InterPro" id="IPR036412">
    <property type="entry name" value="HAD-like_sf"/>
</dbReference>
<dbReference type="SUPFAM" id="SSF56784">
    <property type="entry name" value="HAD-like"/>
    <property type="match status" value="1"/>
</dbReference>
<protein>
    <submittedName>
        <fullName evidence="1">TIGR01459 family HAD-type hydrolase</fullName>
    </submittedName>
</protein>
<evidence type="ECO:0000313" key="2">
    <source>
        <dbReference type="Proteomes" id="UP001315278"/>
    </source>
</evidence>
<comment type="caution">
    <text evidence="1">The sequence shown here is derived from an EMBL/GenBank/DDBJ whole genome shotgun (WGS) entry which is preliminary data.</text>
</comment>
<reference evidence="2" key="1">
    <citation type="journal article" date="2021" name="ISME J.">
        <title>Evolutionary origin and ecological implication of a unique nif island in free-living Bradyrhizobium lineages.</title>
        <authorList>
            <person name="Tao J."/>
        </authorList>
    </citation>
    <scope>NUCLEOTIDE SEQUENCE [LARGE SCALE GENOMIC DNA]</scope>
    <source>
        <strain evidence="2">SZCCT0434</strain>
    </source>
</reference>
<dbReference type="Gene3D" id="3.40.50.1000">
    <property type="entry name" value="HAD superfamily/HAD-like"/>
    <property type="match status" value="2"/>
</dbReference>
<dbReference type="InterPro" id="IPR006357">
    <property type="entry name" value="HAD-SF_hydro_IIA"/>
</dbReference>
<gene>
    <name evidence="1" type="ORF">JQ615_13475</name>
</gene>
<dbReference type="GO" id="GO:0016787">
    <property type="term" value="F:hydrolase activity"/>
    <property type="evidence" value="ECO:0007669"/>
    <property type="project" value="UniProtKB-KW"/>
</dbReference>
<sequence>MNAGATAITGLRVIADHFDHVLLDQWGTLHEGLAVFPDAHECVVKLHEAGKRILILSNSGKRANSNQRRLTALGLPSDAYDGVLSSGEVTWRGLKAREHGPFAGLGNRCFLISRDGDRSIVDGLDLSVVDDVGDADFVLLAGLDDSAADPEQWRDRLTTAARRKLLMLCANPDLVMFGVNGLVPAPGALAAFYQRLGGRVTFVGKPHAPMFAAALERLEHPRPERILVIGDSLDHDIAGGRAAGMLTLLIGSGAHREILERSSDPSHVIRNVAGAARMPHWTMQHLAW</sequence>
<dbReference type="InterPro" id="IPR006356">
    <property type="entry name" value="HAD-SF_hydro_IIA_hyp3"/>
</dbReference>
<dbReference type="NCBIfam" id="TIGR01459">
    <property type="entry name" value="HAD-SF-IIA-hyp4"/>
    <property type="match status" value="1"/>
</dbReference>
<dbReference type="InterPro" id="IPR023214">
    <property type="entry name" value="HAD_sf"/>
</dbReference>
<dbReference type="EMBL" id="JAFCJH010000011">
    <property type="protein sequence ID" value="MBR0796399.1"/>
    <property type="molecule type" value="Genomic_DNA"/>
</dbReference>
<dbReference type="Pfam" id="PF13242">
    <property type="entry name" value="Hydrolase_like"/>
    <property type="match status" value="1"/>
</dbReference>
<dbReference type="Pfam" id="PF13344">
    <property type="entry name" value="Hydrolase_6"/>
    <property type="match status" value="1"/>
</dbReference>
<name>A0ABS5FHZ2_9BRAD</name>
<keyword evidence="2" id="KW-1185">Reference proteome</keyword>